<dbReference type="InterPro" id="IPR027417">
    <property type="entry name" value="P-loop_NTPase"/>
</dbReference>
<comment type="caution">
    <text evidence="7">The sequence shown here is derived from an EMBL/GenBank/DDBJ whole genome shotgun (WGS) entry which is preliminary data.</text>
</comment>
<dbReference type="EMBL" id="LHPI01000025">
    <property type="protein sequence ID" value="KOO05947.1"/>
    <property type="molecule type" value="Genomic_DNA"/>
</dbReference>
<keyword evidence="3 5" id="KW-0347">Helicase</keyword>
<dbReference type="PANTHER" id="PTHR11070:SF45">
    <property type="entry name" value="DNA 3'-5' HELICASE"/>
    <property type="match status" value="1"/>
</dbReference>
<evidence type="ECO:0000256" key="5">
    <source>
        <dbReference type="PROSITE-ProRule" id="PRU00560"/>
    </source>
</evidence>
<accession>A0A0M0HVS1</accession>
<dbReference type="AlphaFoldDB" id="A0A0M0HVS1"/>
<feature type="binding site" evidence="5">
    <location>
        <begin position="208"/>
        <end position="215"/>
    </location>
    <ligand>
        <name>ATP</name>
        <dbReference type="ChEBI" id="CHEBI:30616"/>
    </ligand>
</feature>
<protein>
    <submittedName>
        <fullName evidence="7">DNA helicase</fullName>
    </submittedName>
</protein>
<proteinExistence type="predicted"/>
<keyword evidence="1 5" id="KW-0547">Nucleotide-binding</keyword>
<evidence type="ECO:0000256" key="2">
    <source>
        <dbReference type="ARBA" id="ARBA00022801"/>
    </source>
</evidence>
<evidence type="ECO:0000313" key="7">
    <source>
        <dbReference type="EMBL" id="KOO05947.1"/>
    </source>
</evidence>
<dbReference type="InterPro" id="IPR000212">
    <property type="entry name" value="DNA_helicase_UvrD/REP"/>
</dbReference>
<evidence type="ECO:0000256" key="4">
    <source>
        <dbReference type="ARBA" id="ARBA00022840"/>
    </source>
</evidence>
<keyword evidence="4 5" id="KW-0067">ATP-binding</keyword>
<evidence type="ECO:0000256" key="1">
    <source>
        <dbReference type="ARBA" id="ARBA00022741"/>
    </source>
</evidence>
<evidence type="ECO:0000313" key="8">
    <source>
        <dbReference type="Proteomes" id="UP000037530"/>
    </source>
</evidence>
<reference evidence="8" key="1">
    <citation type="submission" date="2015-08" db="EMBL/GenBank/DDBJ databases">
        <title>Vibrio galatheae sp. nov., a novel member of the Vibrionaceae family isolated from the Solomon Islands.</title>
        <authorList>
            <person name="Giubergia S."/>
            <person name="Machado H."/>
            <person name="Mateiu R.V."/>
            <person name="Gram L."/>
        </authorList>
    </citation>
    <scope>NUCLEOTIDE SEQUENCE [LARGE SCALE GENOMIC DNA]</scope>
    <source>
        <strain evidence="8">DSM 19134</strain>
    </source>
</reference>
<dbReference type="Gene3D" id="3.40.50.300">
    <property type="entry name" value="P-loop containing nucleotide triphosphate hydrolases"/>
    <property type="match status" value="2"/>
</dbReference>
<dbReference type="SUPFAM" id="SSF52540">
    <property type="entry name" value="P-loop containing nucleoside triphosphate hydrolases"/>
    <property type="match status" value="1"/>
</dbReference>
<dbReference type="GO" id="GO:0000725">
    <property type="term" value="P:recombinational repair"/>
    <property type="evidence" value="ECO:0007669"/>
    <property type="project" value="TreeGrafter"/>
</dbReference>
<gene>
    <name evidence="7" type="ORF">AKJ31_20270</name>
</gene>
<dbReference type="STRING" id="171383.AKJ31_20270"/>
<dbReference type="InterPro" id="IPR014016">
    <property type="entry name" value="UvrD-like_ATP-bd"/>
</dbReference>
<evidence type="ECO:0000256" key="3">
    <source>
        <dbReference type="ARBA" id="ARBA00022806"/>
    </source>
</evidence>
<dbReference type="GO" id="GO:0005829">
    <property type="term" value="C:cytosol"/>
    <property type="evidence" value="ECO:0007669"/>
    <property type="project" value="TreeGrafter"/>
</dbReference>
<dbReference type="GO" id="GO:0005524">
    <property type="term" value="F:ATP binding"/>
    <property type="evidence" value="ECO:0007669"/>
    <property type="project" value="UniProtKB-UniRule"/>
</dbReference>
<dbReference type="GO" id="GO:0003677">
    <property type="term" value="F:DNA binding"/>
    <property type="evidence" value="ECO:0007669"/>
    <property type="project" value="InterPro"/>
</dbReference>
<name>A0A0M0HVS1_9VIBR</name>
<feature type="domain" description="UvrD-like helicase ATP-binding" evidence="6">
    <location>
        <begin position="187"/>
        <end position="461"/>
    </location>
</feature>
<evidence type="ECO:0000259" key="6">
    <source>
        <dbReference type="PROSITE" id="PS51198"/>
    </source>
</evidence>
<dbReference type="PATRIC" id="fig|171383.3.peg.4139"/>
<keyword evidence="8" id="KW-1185">Reference proteome</keyword>
<dbReference type="GO" id="GO:0016787">
    <property type="term" value="F:hydrolase activity"/>
    <property type="evidence" value="ECO:0007669"/>
    <property type="project" value="UniProtKB-UniRule"/>
</dbReference>
<dbReference type="OrthoDB" id="7066673at2"/>
<keyword evidence="2 5" id="KW-0378">Hydrolase</keyword>
<dbReference type="RefSeq" id="WP_053410846.1">
    <property type="nucleotide sequence ID" value="NZ_LHPI01000025.1"/>
</dbReference>
<organism evidence="7 8">
    <name type="scientific">Vibrio hepatarius</name>
    <dbReference type="NCBI Taxonomy" id="171383"/>
    <lineage>
        <taxon>Bacteria</taxon>
        <taxon>Pseudomonadati</taxon>
        <taxon>Pseudomonadota</taxon>
        <taxon>Gammaproteobacteria</taxon>
        <taxon>Vibrionales</taxon>
        <taxon>Vibrionaceae</taxon>
        <taxon>Vibrio</taxon>
        <taxon>Vibrio oreintalis group</taxon>
    </lineage>
</organism>
<dbReference type="PROSITE" id="PS51198">
    <property type="entry name" value="UVRD_HELICASE_ATP_BIND"/>
    <property type="match status" value="1"/>
</dbReference>
<dbReference type="PANTHER" id="PTHR11070">
    <property type="entry name" value="UVRD / RECB / PCRA DNA HELICASE FAMILY MEMBER"/>
    <property type="match status" value="1"/>
</dbReference>
<dbReference type="GO" id="GO:0043138">
    <property type="term" value="F:3'-5' DNA helicase activity"/>
    <property type="evidence" value="ECO:0007669"/>
    <property type="project" value="TreeGrafter"/>
</dbReference>
<sequence length="656" mass="75264">MAQMESITGLDRKVRRHFKKVLSRLSDEFIVREPLLDESKIAPIVLEGPCKSWLMIGWHEKQPNETELAKWRCFNSDLLSKGYQPIKYLAVVEEDLGHKATSEEQADRFIHILDQKGFYIDGEKNIVDLLTESPLEQYYWVKKTLFPESAIHSQCTTRRSVSRVDNTASLQQFFLDYDQELATRFDMLEQADVSEDSQDDFSVRLINGVAGSGKTLILINRAIAFCKKHPDKKALLVIHNKPVTSDIKHRFEEWLGGAPSNLKIETFHQFALNQQKKVSKNWRLTPLFGDKAVEPLRAQIFCDTNESYTQLKLTDGQIWSELEYINEYLIKDEDDYLEYERQGRGFALQKSQRLHIWKLYEMVVQTMSSPKGYLPSLYVKDLALREDSNGLEKFDHILVDEAQFFAPSWLQLVKMSLISNGAIFLCADPNQGFLKSRLSWKSVGFNVRGRTKRLNYSYRTTYEIMVAANALIEGIEDDADDFVKPDLERMERGVKPQIIYSHTLQDEKIRFLNELSECCRTDDIPLQQVMVLCSGSYSPWSLKRDIENTLGKGTVVNCNDWKDIKDNIGGKIRLMSINSCTGMESGVTFVLGAGELMNQAKNIDLDDAERELAQKESLRKLYVSMTRAGQRLALFSTEKLPEGVHEYVELSGASLD</sequence>
<dbReference type="Pfam" id="PF00580">
    <property type="entry name" value="UvrD-helicase"/>
    <property type="match status" value="1"/>
</dbReference>
<dbReference type="Proteomes" id="UP000037530">
    <property type="component" value="Unassembled WGS sequence"/>
</dbReference>